<protein>
    <submittedName>
        <fullName evidence="4">Uncharacterized protein</fullName>
    </submittedName>
</protein>
<dbReference type="EMBL" id="UYRV01005152">
    <property type="protein sequence ID" value="VDK52337.1"/>
    <property type="molecule type" value="Genomic_DNA"/>
</dbReference>
<dbReference type="InterPro" id="IPR052346">
    <property type="entry name" value="O-mannosyl-transferase_TMTC"/>
</dbReference>
<feature type="repeat" description="TPR" evidence="3">
    <location>
        <begin position="6"/>
        <end position="39"/>
    </location>
</feature>
<dbReference type="OrthoDB" id="19588at2759"/>
<dbReference type="AlphaFoldDB" id="A0A3P6R1H7"/>
<evidence type="ECO:0000313" key="5">
    <source>
        <dbReference type="Proteomes" id="UP000271889"/>
    </source>
</evidence>
<dbReference type="GO" id="GO:0035269">
    <property type="term" value="P:protein O-linked glycosylation via mannose"/>
    <property type="evidence" value="ECO:0007669"/>
    <property type="project" value="TreeGrafter"/>
</dbReference>
<dbReference type="InterPro" id="IPR011990">
    <property type="entry name" value="TPR-like_helical_dom_sf"/>
</dbReference>
<dbReference type="SUPFAM" id="SSF48452">
    <property type="entry name" value="TPR-like"/>
    <property type="match status" value="1"/>
</dbReference>
<dbReference type="PANTHER" id="PTHR44227:SF3">
    <property type="entry name" value="PROTEIN O-MANNOSYL-TRANSFERASE TMTC4"/>
    <property type="match status" value="1"/>
</dbReference>
<evidence type="ECO:0000256" key="2">
    <source>
        <dbReference type="ARBA" id="ARBA00022803"/>
    </source>
</evidence>
<proteinExistence type="predicted"/>
<keyword evidence="2 3" id="KW-0802">TPR repeat</keyword>
<dbReference type="PROSITE" id="PS50005">
    <property type="entry name" value="TPR"/>
    <property type="match status" value="2"/>
</dbReference>
<dbReference type="Pfam" id="PF13181">
    <property type="entry name" value="TPR_8"/>
    <property type="match status" value="1"/>
</dbReference>
<evidence type="ECO:0000256" key="3">
    <source>
        <dbReference type="PROSITE-ProRule" id="PRU00339"/>
    </source>
</evidence>
<dbReference type="SMART" id="SM00028">
    <property type="entry name" value="TPR"/>
    <property type="match status" value="2"/>
</dbReference>
<dbReference type="Proteomes" id="UP000271889">
    <property type="component" value="Unassembled WGS sequence"/>
</dbReference>
<dbReference type="InterPro" id="IPR019734">
    <property type="entry name" value="TPR_rpt"/>
</dbReference>
<gene>
    <name evidence="4" type="ORF">CGOC_LOCUS2329</name>
</gene>
<evidence type="ECO:0000256" key="1">
    <source>
        <dbReference type="ARBA" id="ARBA00022737"/>
    </source>
</evidence>
<name>A0A3P6R1H7_CYLGO</name>
<dbReference type="GO" id="GO:0000030">
    <property type="term" value="F:mannosyltransferase activity"/>
    <property type="evidence" value="ECO:0007669"/>
    <property type="project" value="TreeGrafter"/>
</dbReference>
<reference evidence="4 5" key="1">
    <citation type="submission" date="2018-11" db="EMBL/GenBank/DDBJ databases">
        <authorList>
            <consortium name="Pathogen Informatics"/>
        </authorList>
    </citation>
    <scope>NUCLEOTIDE SEQUENCE [LARGE SCALE GENOMIC DNA]</scope>
</reference>
<organism evidence="4 5">
    <name type="scientific">Cylicostephanus goldi</name>
    <name type="common">Nematode worm</name>
    <dbReference type="NCBI Taxonomy" id="71465"/>
    <lineage>
        <taxon>Eukaryota</taxon>
        <taxon>Metazoa</taxon>
        <taxon>Ecdysozoa</taxon>
        <taxon>Nematoda</taxon>
        <taxon>Chromadorea</taxon>
        <taxon>Rhabditida</taxon>
        <taxon>Rhabditina</taxon>
        <taxon>Rhabditomorpha</taxon>
        <taxon>Strongyloidea</taxon>
        <taxon>Strongylidae</taxon>
        <taxon>Cylicostephanus</taxon>
    </lineage>
</organism>
<dbReference type="GO" id="GO:0030968">
    <property type="term" value="P:endoplasmic reticulum unfolded protein response"/>
    <property type="evidence" value="ECO:0007669"/>
    <property type="project" value="TreeGrafter"/>
</dbReference>
<accession>A0A3P6R1H7</accession>
<sequence length="93" mass="10745">MLKNVASIAFQVGTCFGKNGSFVEAEWHFRRALQLRPSNAMYHANIGVLYQRWARYELAEYYYDKALSLEENELVEINLKAVQEKLNRTSALG</sequence>
<dbReference type="Gene3D" id="1.25.40.10">
    <property type="entry name" value="Tetratricopeptide repeat domain"/>
    <property type="match status" value="1"/>
</dbReference>
<feature type="repeat" description="TPR" evidence="3">
    <location>
        <begin position="40"/>
        <end position="73"/>
    </location>
</feature>
<keyword evidence="1" id="KW-0677">Repeat</keyword>
<dbReference type="PANTHER" id="PTHR44227">
    <property type="match status" value="1"/>
</dbReference>
<evidence type="ECO:0000313" key="4">
    <source>
        <dbReference type="EMBL" id="VDK52337.1"/>
    </source>
</evidence>
<keyword evidence="5" id="KW-1185">Reference proteome</keyword>
<dbReference type="GO" id="GO:0005783">
    <property type="term" value="C:endoplasmic reticulum"/>
    <property type="evidence" value="ECO:0007669"/>
    <property type="project" value="TreeGrafter"/>
</dbReference>